<evidence type="ECO:0000313" key="3">
    <source>
        <dbReference type="Proteomes" id="UP000565745"/>
    </source>
</evidence>
<evidence type="ECO:0000259" key="1">
    <source>
        <dbReference type="Pfam" id="PF22688"/>
    </source>
</evidence>
<dbReference type="GO" id="GO:0006270">
    <property type="term" value="P:DNA replication initiation"/>
    <property type="evidence" value="ECO:0007669"/>
    <property type="project" value="TreeGrafter"/>
</dbReference>
<organism evidence="2 3">
    <name type="scientific">Sulfitobacter noctilucicola</name>
    <dbReference type="NCBI Taxonomy" id="1342301"/>
    <lineage>
        <taxon>Bacteria</taxon>
        <taxon>Pseudomonadati</taxon>
        <taxon>Pseudomonadota</taxon>
        <taxon>Alphaproteobacteria</taxon>
        <taxon>Rhodobacterales</taxon>
        <taxon>Roseobacteraceae</taxon>
        <taxon>Sulfitobacter</taxon>
    </lineage>
</organism>
<dbReference type="AlphaFoldDB" id="A0A7W6Q659"/>
<dbReference type="InterPro" id="IPR027417">
    <property type="entry name" value="P-loop_NTPase"/>
</dbReference>
<proteinExistence type="predicted"/>
<feature type="domain" description="Hda lid" evidence="1">
    <location>
        <begin position="168"/>
        <end position="219"/>
    </location>
</feature>
<sequence>MPQQLGFDLPSRTALDRDAFFVAPCNAVALGMIETWPNWPGGKLILTGPQGAGKTHLTHVWAQTSGATIISAADLVGGMVPELAQNHVAVEDVPDIAGNVDAQNTLFHLHNLLLAEGRNLLLTGTKAVTDWSITLPDLDSRLRGTTAAAVDAPDDTLLSALLVKLLGDRQLAPKPEVISYLLDRMDRSFAAAIDLVERLDAASLAQQKPITRPFAAAVLDKDTPDT</sequence>
<dbReference type="Pfam" id="PF22688">
    <property type="entry name" value="Hda_lid"/>
    <property type="match status" value="1"/>
</dbReference>
<dbReference type="Gene3D" id="1.10.8.60">
    <property type="match status" value="1"/>
</dbReference>
<keyword evidence="3" id="KW-1185">Reference proteome</keyword>
<dbReference type="PANTHER" id="PTHR30050:SF5">
    <property type="entry name" value="DNAA REGULATORY INACTIVATOR HDA"/>
    <property type="match status" value="1"/>
</dbReference>
<dbReference type="RefSeq" id="WP_025056722.1">
    <property type="nucleotide sequence ID" value="NZ_JACIFU010000002.1"/>
</dbReference>
<reference evidence="2 3" key="1">
    <citation type="submission" date="2020-08" db="EMBL/GenBank/DDBJ databases">
        <title>Genomic Encyclopedia of Type Strains, Phase IV (KMG-IV): sequencing the most valuable type-strain genomes for metagenomic binning, comparative biology and taxonomic classification.</title>
        <authorList>
            <person name="Goeker M."/>
        </authorList>
    </citation>
    <scope>NUCLEOTIDE SEQUENCE [LARGE SCALE GENOMIC DNA]</scope>
    <source>
        <strain evidence="2 3">DSM 101015</strain>
    </source>
</reference>
<dbReference type="OrthoDB" id="7390113at2"/>
<dbReference type="GO" id="GO:0003688">
    <property type="term" value="F:DNA replication origin binding"/>
    <property type="evidence" value="ECO:0007669"/>
    <property type="project" value="TreeGrafter"/>
</dbReference>
<name>A0A7W6Q659_9RHOB</name>
<protein>
    <submittedName>
        <fullName evidence="2">Chromosomal replication initiation ATPase DnaA</fullName>
    </submittedName>
</protein>
<dbReference type="GO" id="GO:0005886">
    <property type="term" value="C:plasma membrane"/>
    <property type="evidence" value="ECO:0007669"/>
    <property type="project" value="TreeGrafter"/>
</dbReference>
<dbReference type="PANTHER" id="PTHR30050">
    <property type="entry name" value="CHROMOSOMAL REPLICATION INITIATOR PROTEIN DNAA"/>
    <property type="match status" value="1"/>
</dbReference>
<accession>A0A7W6Q659</accession>
<dbReference type="Gene3D" id="3.40.50.300">
    <property type="entry name" value="P-loop containing nucleotide triphosphate hydrolases"/>
    <property type="match status" value="1"/>
</dbReference>
<dbReference type="SUPFAM" id="SSF52540">
    <property type="entry name" value="P-loop containing nucleoside triphosphate hydrolases"/>
    <property type="match status" value="1"/>
</dbReference>
<dbReference type="InterPro" id="IPR055199">
    <property type="entry name" value="Hda_lid"/>
</dbReference>
<gene>
    <name evidence="2" type="ORF">GGR93_002248</name>
</gene>
<comment type="caution">
    <text evidence="2">The sequence shown here is derived from an EMBL/GenBank/DDBJ whole genome shotgun (WGS) entry which is preliminary data.</text>
</comment>
<dbReference type="Proteomes" id="UP000565745">
    <property type="component" value="Unassembled WGS sequence"/>
</dbReference>
<dbReference type="EMBL" id="JACIFU010000002">
    <property type="protein sequence ID" value="MBB4174475.1"/>
    <property type="molecule type" value="Genomic_DNA"/>
</dbReference>
<evidence type="ECO:0000313" key="2">
    <source>
        <dbReference type="EMBL" id="MBB4174475.1"/>
    </source>
</evidence>